<sequence>MLLSSVNFRRATIVRTLLTSSAASSLVESTEHKSDVSSSGRTESSVAPPSQIWPQGVDGHVKPDLVQKFLGLELASKSDRMKQERQRMISEFQRHSHDVGSPEVIVALWTQRIRDLAHNFQSHRKNVHRMRDMELMFNQRRKMLIYLRKKDFKAYCLVLHKLGLKDVFTDVHGEDRYPEGIVHGQAVDDRVTRFLFAFHPQFKQKKTSLWKRIKPKLIAEDPTLAYLQ</sequence>
<dbReference type="AlphaFoldDB" id="A0A250WYD2"/>
<dbReference type="Pfam" id="PF00312">
    <property type="entry name" value="Ribosomal_S15"/>
    <property type="match status" value="1"/>
</dbReference>
<proteinExistence type="inferred from homology"/>
<accession>A0A250WYD2</accession>
<gene>
    <name evidence="7" type="ORF">CEUSTIGMA_g3297.t1</name>
</gene>
<reference evidence="7 8" key="1">
    <citation type="submission" date="2017-08" db="EMBL/GenBank/DDBJ databases">
        <title>Acidophilic green algal genome provides insights into adaptation to an acidic environment.</title>
        <authorList>
            <person name="Hirooka S."/>
            <person name="Hirose Y."/>
            <person name="Kanesaki Y."/>
            <person name="Higuchi S."/>
            <person name="Fujiwara T."/>
            <person name="Onuma R."/>
            <person name="Era A."/>
            <person name="Ohbayashi R."/>
            <person name="Uzuka A."/>
            <person name="Nozaki H."/>
            <person name="Yoshikawa H."/>
            <person name="Miyagishima S.Y."/>
        </authorList>
    </citation>
    <scope>NUCLEOTIDE SEQUENCE [LARGE SCALE GENOMIC DNA]</scope>
    <source>
        <strain evidence="7 8">NIES-2499</strain>
    </source>
</reference>
<feature type="region of interest" description="Disordered" evidence="6">
    <location>
        <begin position="28"/>
        <end position="57"/>
    </location>
</feature>
<keyword evidence="8" id="KW-1185">Reference proteome</keyword>
<name>A0A250WYD2_9CHLO</name>
<dbReference type="Proteomes" id="UP000232323">
    <property type="component" value="Unassembled WGS sequence"/>
</dbReference>
<dbReference type="EMBL" id="BEGY01000014">
    <property type="protein sequence ID" value="GAX75854.1"/>
    <property type="molecule type" value="Genomic_DNA"/>
</dbReference>
<dbReference type="GO" id="GO:0005840">
    <property type="term" value="C:ribosome"/>
    <property type="evidence" value="ECO:0007669"/>
    <property type="project" value="UniProtKB-KW"/>
</dbReference>
<protein>
    <recommendedName>
        <fullName evidence="4">Small ribosomal subunit protein uS15c</fullName>
    </recommendedName>
</protein>
<evidence type="ECO:0000256" key="2">
    <source>
        <dbReference type="ARBA" id="ARBA00022980"/>
    </source>
</evidence>
<evidence type="ECO:0000256" key="4">
    <source>
        <dbReference type="ARBA" id="ARBA00035250"/>
    </source>
</evidence>
<evidence type="ECO:0000313" key="7">
    <source>
        <dbReference type="EMBL" id="GAX75854.1"/>
    </source>
</evidence>
<dbReference type="SMART" id="SM01387">
    <property type="entry name" value="Ribosomal_S15"/>
    <property type="match status" value="1"/>
</dbReference>
<dbReference type="GO" id="GO:0005737">
    <property type="term" value="C:cytoplasm"/>
    <property type="evidence" value="ECO:0007669"/>
    <property type="project" value="UniProtKB-ARBA"/>
</dbReference>
<dbReference type="HAMAP" id="MF_01343_B">
    <property type="entry name" value="Ribosomal_uS15_B"/>
    <property type="match status" value="1"/>
</dbReference>
<keyword evidence="3 5" id="KW-0687">Ribonucleoprotein</keyword>
<dbReference type="PANTHER" id="PTHR23321:SF26">
    <property type="entry name" value="SMALL RIBOSOMAL SUBUNIT PROTEIN US15M"/>
    <property type="match status" value="1"/>
</dbReference>
<dbReference type="SUPFAM" id="SSF47060">
    <property type="entry name" value="S15/NS1 RNA-binding domain"/>
    <property type="match status" value="1"/>
</dbReference>
<comment type="caution">
    <text evidence="7">The sequence shown here is derived from an EMBL/GenBank/DDBJ whole genome shotgun (WGS) entry which is preliminary data.</text>
</comment>
<dbReference type="NCBIfam" id="TIGR00952">
    <property type="entry name" value="S15_bact"/>
    <property type="match status" value="1"/>
</dbReference>
<dbReference type="OrthoDB" id="441444at2759"/>
<dbReference type="PANTHER" id="PTHR23321">
    <property type="entry name" value="RIBOSOMAL PROTEIN S15, BACTERIAL AND ORGANELLAR"/>
    <property type="match status" value="1"/>
</dbReference>
<feature type="compositionally biased region" description="Polar residues" evidence="6">
    <location>
        <begin position="36"/>
        <end position="48"/>
    </location>
</feature>
<evidence type="ECO:0000256" key="6">
    <source>
        <dbReference type="SAM" id="MobiDB-lite"/>
    </source>
</evidence>
<dbReference type="CDD" id="cd00353">
    <property type="entry name" value="Ribosomal_S15p_S13e"/>
    <property type="match status" value="1"/>
</dbReference>
<dbReference type="Gene3D" id="1.10.287.10">
    <property type="entry name" value="S15/NS1, RNA-binding"/>
    <property type="match status" value="1"/>
</dbReference>
<evidence type="ECO:0000313" key="8">
    <source>
        <dbReference type="Proteomes" id="UP000232323"/>
    </source>
</evidence>
<organism evidence="7 8">
    <name type="scientific">Chlamydomonas eustigma</name>
    <dbReference type="NCBI Taxonomy" id="1157962"/>
    <lineage>
        <taxon>Eukaryota</taxon>
        <taxon>Viridiplantae</taxon>
        <taxon>Chlorophyta</taxon>
        <taxon>core chlorophytes</taxon>
        <taxon>Chlorophyceae</taxon>
        <taxon>CS clade</taxon>
        <taxon>Chlamydomonadales</taxon>
        <taxon>Chlamydomonadaceae</taxon>
        <taxon>Chlamydomonas</taxon>
    </lineage>
</organism>
<comment type="similarity">
    <text evidence="1 5">Belongs to the universal ribosomal protein uS15 family.</text>
</comment>
<dbReference type="InterPro" id="IPR000589">
    <property type="entry name" value="Ribosomal_uS15"/>
</dbReference>
<evidence type="ECO:0000256" key="3">
    <source>
        <dbReference type="ARBA" id="ARBA00023274"/>
    </source>
</evidence>
<evidence type="ECO:0000256" key="5">
    <source>
        <dbReference type="RuleBase" id="RU003919"/>
    </source>
</evidence>
<dbReference type="GO" id="GO:1990904">
    <property type="term" value="C:ribonucleoprotein complex"/>
    <property type="evidence" value="ECO:0007669"/>
    <property type="project" value="UniProtKB-KW"/>
</dbReference>
<dbReference type="GO" id="GO:0003735">
    <property type="term" value="F:structural constituent of ribosome"/>
    <property type="evidence" value="ECO:0007669"/>
    <property type="project" value="InterPro"/>
</dbReference>
<dbReference type="STRING" id="1157962.A0A250WYD2"/>
<dbReference type="InterPro" id="IPR005290">
    <property type="entry name" value="Ribosomal_uS15_bac-type"/>
</dbReference>
<dbReference type="InterPro" id="IPR009068">
    <property type="entry name" value="uS15_NS1_RNA-bd_sf"/>
</dbReference>
<evidence type="ECO:0000256" key="1">
    <source>
        <dbReference type="ARBA" id="ARBA00008434"/>
    </source>
</evidence>
<dbReference type="GO" id="GO:0006412">
    <property type="term" value="P:translation"/>
    <property type="evidence" value="ECO:0007669"/>
    <property type="project" value="InterPro"/>
</dbReference>
<keyword evidence="2 5" id="KW-0689">Ribosomal protein</keyword>